<dbReference type="AlphaFoldDB" id="A0AA35ZXZ1"/>
<dbReference type="EMBL" id="OX465085">
    <property type="protein sequence ID" value="CAI9300980.1"/>
    <property type="molecule type" value="Genomic_DNA"/>
</dbReference>
<sequence length="154" mass="16708">MFETSKTISNGGVQVKEIDDFRERRSTQPHSPFLFKYADGNTSANRVCNSQDLSAKQCKLGSISDENMVTNNNPLVDLLILTAIAKVLNGNSDCRGEGGGLEARCTAGGRILTYQGGTCCRCLCGVLQVPYISALCCHRGIRVLELRNCGSMRI</sequence>
<proteinExistence type="predicted"/>
<keyword evidence="2" id="KW-1185">Reference proteome</keyword>
<organism evidence="1 2">
    <name type="scientific">Lactuca saligna</name>
    <name type="common">Willowleaf lettuce</name>
    <dbReference type="NCBI Taxonomy" id="75948"/>
    <lineage>
        <taxon>Eukaryota</taxon>
        <taxon>Viridiplantae</taxon>
        <taxon>Streptophyta</taxon>
        <taxon>Embryophyta</taxon>
        <taxon>Tracheophyta</taxon>
        <taxon>Spermatophyta</taxon>
        <taxon>Magnoliopsida</taxon>
        <taxon>eudicotyledons</taxon>
        <taxon>Gunneridae</taxon>
        <taxon>Pentapetalae</taxon>
        <taxon>asterids</taxon>
        <taxon>campanulids</taxon>
        <taxon>Asterales</taxon>
        <taxon>Asteraceae</taxon>
        <taxon>Cichorioideae</taxon>
        <taxon>Cichorieae</taxon>
        <taxon>Lactucinae</taxon>
        <taxon>Lactuca</taxon>
    </lineage>
</organism>
<evidence type="ECO:0000313" key="1">
    <source>
        <dbReference type="EMBL" id="CAI9300980.1"/>
    </source>
</evidence>
<reference evidence="1" key="1">
    <citation type="submission" date="2023-04" db="EMBL/GenBank/DDBJ databases">
        <authorList>
            <person name="Vijverberg K."/>
            <person name="Xiong W."/>
            <person name="Schranz E."/>
        </authorList>
    </citation>
    <scope>NUCLEOTIDE SEQUENCE</scope>
</reference>
<protein>
    <submittedName>
        <fullName evidence="1">Uncharacterized protein</fullName>
    </submittedName>
</protein>
<evidence type="ECO:0000313" key="2">
    <source>
        <dbReference type="Proteomes" id="UP001177003"/>
    </source>
</evidence>
<dbReference type="Proteomes" id="UP001177003">
    <property type="component" value="Chromosome 9"/>
</dbReference>
<name>A0AA35ZXZ1_LACSI</name>
<gene>
    <name evidence="1" type="ORF">LSALG_LOCUS39570</name>
</gene>
<accession>A0AA35ZXZ1</accession>